<dbReference type="Gene3D" id="3.30.710.10">
    <property type="entry name" value="Potassium Channel Kv1.1, Chain A"/>
    <property type="match status" value="1"/>
</dbReference>
<comment type="similarity">
    <text evidence="2">Belongs to the Tdpoz family.</text>
</comment>
<dbReference type="InterPro" id="IPR002083">
    <property type="entry name" value="MATH/TRAF_dom"/>
</dbReference>
<comment type="pathway">
    <text evidence="1">Protein modification; protein ubiquitination.</text>
</comment>
<dbReference type="Pfam" id="PF00651">
    <property type="entry name" value="BTB"/>
    <property type="match status" value="1"/>
</dbReference>
<dbReference type="SUPFAM" id="SSF54695">
    <property type="entry name" value="POZ domain"/>
    <property type="match status" value="1"/>
</dbReference>
<reference evidence="5" key="1">
    <citation type="submission" date="2024-10" db="EMBL/GenBank/DDBJ databases">
        <authorList>
            <person name="Ryan C."/>
        </authorList>
    </citation>
    <scope>NUCLEOTIDE SEQUENCE [LARGE SCALE GENOMIC DNA]</scope>
</reference>
<organism evidence="5 6">
    <name type="scientific">Urochloa decumbens</name>
    <dbReference type="NCBI Taxonomy" id="240449"/>
    <lineage>
        <taxon>Eukaryota</taxon>
        <taxon>Viridiplantae</taxon>
        <taxon>Streptophyta</taxon>
        <taxon>Embryophyta</taxon>
        <taxon>Tracheophyta</taxon>
        <taxon>Spermatophyta</taxon>
        <taxon>Magnoliopsida</taxon>
        <taxon>Liliopsida</taxon>
        <taxon>Poales</taxon>
        <taxon>Poaceae</taxon>
        <taxon>PACMAD clade</taxon>
        <taxon>Panicoideae</taxon>
        <taxon>Panicodae</taxon>
        <taxon>Paniceae</taxon>
        <taxon>Melinidinae</taxon>
        <taxon>Urochloa</taxon>
    </lineage>
</organism>
<dbReference type="PANTHER" id="PTHR26379">
    <property type="entry name" value="BTB/POZ AND MATH DOMAIN-CONTAINING PROTEIN 1"/>
    <property type="match status" value="1"/>
</dbReference>
<dbReference type="InterPro" id="IPR000210">
    <property type="entry name" value="BTB/POZ_dom"/>
</dbReference>
<evidence type="ECO:0000313" key="6">
    <source>
        <dbReference type="Proteomes" id="UP001497457"/>
    </source>
</evidence>
<dbReference type="InterPro" id="IPR045005">
    <property type="entry name" value="BPM1-6"/>
</dbReference>
<dbReference type="EMBL" id="OZ075125">
    <property type="protein sequence ID" value="CAL4933470.1"/>
    <property type="molecule type" value="Genomic_DNA"/>
</dbReference>
<dbReference type="InterPro" id="IPR008974">
    <property type="entry name" value="TRAF-like"/>
</dbReference>
<dbReference type="Pfam" id="PF24570">
    <property type="entry name" value="BACK_BPM_SPOP"/>
    <property type="match status" value="1"/>
</dbReference>
<dbReference type="SMART" id="SM00225">
    <property type="entry name" value="BTB"/>
    <property type="match status" value="1"/>
</dbReference>
<dbReference type="PROSITE" id="PS50144">
    <property type="entry name" value="MATH"/>
    <property type="match status" value="1"/>
</dbReference>
<dbReference type="SUPFAM" id="SSF49599">
    <property type="entry name" value="TRAF domain-like"/>
    <property type="match status" value="1"/>
</dbReference>
<evidence type="ECO:0000313" key="5">
    <source>
        <dbReference type="EMBL" id="CAL4933470.1"/>
    </source>
</evidence>
<feature type="domain" description="BTB" evidence="3">
    <location>
        <begin position="184"/>
        <end position="254"/>
    </location>
</feature>
<evidence type="ECO:0000256" key="1">
    <source>
        <dbReference type="ARBA" id="ARBA00004906"/>
    </source>
</evidence>
<evidence type="ECO:0000259" key="3">
    <source>
        <dbReference type="PROSITE" id="PS50097"/>
    </source>
</evidence>
<dbReference type="InterPro" id="IPR011333">
    <property type="entry name" value="SKP1/BTB/POZ_sf"/>
</dbReference>
<dbReference type="Gene3D" id="2.60.210.10">
    <property type="entry name" value="Apoptosis, Tumor Necrosis Factor Receptor Associated Protein 2, Chain A"/>
    <property type="match status" value="1"/>
</dbReference>
<proteinExistence type="inferred from homology"/>
<dbReference type="Gene3D" id="1.25.40.420">
    <property type="match status" value="1"/>
</dbReference>
<dbReference type="InterPro" id="IPR056423">
    <property type="entry name" value="BACK_BPM_SPOP"/>
</dbReference>
<dbReference type="PROSITE" id="PS50097">
    <property type="entry name" value="BTB"/>
    <property type="match status" value="1"/>
</dbReference>
<gene>
    <name evidence="5" type="ORF">URODEC1_LOCUS28147</name>
</gene>
<evidence type="ECO:0000256" key="2">
    <source>
        <dbReference type="ARBA" id="ARBA00010846"/>
    </source>
</evidence>
<dbReference type="CDD" id="cd00121">
    <property type="entry name" value="MATH"/>
    <property type="match status" value="1"/>
</dbReference>
<dbReference type="PANTHER" id="PTHR26379:SF396">
    <property type="entry name" value="BTB_POZ DOMAIN CONTAINING PROTEIN"/>
    <property type="match status" value="1"/>
</dbReference>
<dbReference type="AlphaFoldDB" id="A0ABC8Y1M7"/>
<accession>A0ABC8Y1M7</accession>
<sequence>MPTAMASAVEVDHPSGSSSSIVVSMATGHHLLRIDGYSHTKVLAPEGTSIRSRPFRAAGRSWHIAYFPNGLLRHCTDHIALYIIHEPHHAAAVKGRAKFSLLDHAGEPVPSHTLTTPSRSDDVPVWGLYNFVSQAWLEASPHLVDDGFSIRCDVFVYSEDAVAPPPPPELSRHLGGLLASGDVADVAFRIAGGGDSEGETFRAHRCVLAARSPVFRAELLGPMREGDTNAVVEVDDMDPEVFRVLLEFVYTDALPEMGKEEAAAMCQHLLVAADRYDMERLKLICKGRLRKHIDAASAANILALAEMHRCPGLKDACFRFLETPRALAAAAEEEGFEHLSLSCLSTLKDLVFRIMDRTVELNRGNKL</sequence>
<dbReference type="Pfam" id="PF22486">
    <property type="entry name" value="MATH_2"/>
    <property type="match status" value="1"/>
</dbReference>
<protein>
    <submittedName>
        <fullName evidence="5">Uncharacterized protein</fullName>
    </submittedName>
</protein>
<feature type="domain" description="MATH" evidence="4">
    <location>
        <begin position="27"/>
        <end position="154"/>
    </location>
</feature>
<dbReference type="Proteomes" id="UP001497457">
    <property type="component" value="Chromosome 15b"/>
</dbReference>
<evidence type="ECO:0000259" key="4">
    <source>
        <dbReference type="PROSITE" id="PS50144"/>
    </source>
</evidence>
<name>A0ABC8Y1M7_9POAL</name>
<keyword evidence="6" id="KW-1185">Reference proteome</keyword>